<proteinExistence type="predicted"/>
<feature type="transmembrane region" description="Helical" evidence="2">
    <location>
        <begin position="102"/>
        <end position="122"/>
    </location>
</feature>
<keyword evidence="2" id="KW-0812">Transmembrane</keyword>
<keyword evidence="4" id="KW-1185">Reference proteome</keyword>
<feature type="compositionally biased region" description="Basic residues" evidence="1">
    <location>
        <begin position="38"/>
        <end position="47"/>
    </location>
</feature>
<dbReference type="OrthoDB" id="4334014at2"/>
<dbReference type="EMBL" id="SUMB01000001">
    <property type="protein sequence ID" value="TJZ58879.1"/>
    <property type="molecule type" value="Genomic_DNA"/>
</dbReference>
<comment type="caution">
    <text evidence="3">The sequence shown here is derived from an EMBL/GenBank/DDBJ whole genome shotgun (WGS) entry which is preliminary data.</text>
</comment>
<dbReference type="AlphaFoldDB" id="A0A4U0NVZ4"/>
<evidence type="ECO:0000256" key="1">
    <source>
        <dbReference type="SAM" id="MobiDB-lite"/>
    </source>
</evidence>
<evidence type="ECO:0000313" key="4">
    <source>
        <dbReference type="Proteomes" id="UP000308697"/>
    </source>
</evidence>
<feature type="region of interest" description="Disordered" evidence="1">
    <location>
        <begin position="21"/>
        <end position="49"/>
    </location>
</feature>
<gene>
    <name evidence="3" type="ORF">FCH28_01600</name>
</gene>
<name>A0A4U0NVZ4_9ACTN</name>
<keyword evidence="2" id="KW-1133">Transmembrane helix</keyword>
<accession>A0A4U0NVZ4</accession>
<dbReference type="Proteomes" id="UP000308697">
    <property type="component" value="Unassembled WGS sequence"/>
</dbReference>
<organism evidence="3 4">
    <name type="scientific">Streptomyces piniterrae</name>
    <dbReference type="NCBI Taxonomy" id="2571125"/>
    <lineage>
        <taxon>Bacteria</taxon>
        <taxon>Bacillati</taxon>
        <taxon>Actinomycetota</taxon>
        <taxon>Actinomycetes</taxon>
        <taxon>Kitasatosporales</taxon>
        <taxon>Streptomycetaceae</taxon>
        <taxon>Streptomyces</taxon>
    </lineage>
</organism>
<protein>
    <submittedName>
        <fullName evidence="3">Uncharacterized protein</fullName>
    </submittedName>
</protein>
<evidence type="ECO:0000313" key="3">
    <source>
        <dbReference type="EMBL" id="TJZ58879.1"/>
    </source>
</evidence>
<evidence type="ECO:0000256" key="2">
    <source>
        <dbReference type="SAM" id="Phobius"/>
    </source>
</evidence>
<keyword evidence="2" id="KW-0472">Membrane</keyword>
<reference evidence="3 4" key="1">
    <citation type="submission" date="2019-04" db="EMBL/GenBank/DDBJ databases">
        <title>Streptomyces piniterrae sp. nov., a heliquinomycin-producing actinomycete isolated from rhizosphere soil of Pinus yunnanensis.</title>
        <authorList>
            <person name="Zhuang X."/>
            <person name="Zhao J."/>
        </authorList>
    </citation>
    <scope>NUCLEOTIDE SEQUENCE [LARGE SCALE GENOMIC DNA]</scope>
    <source>
        <strain evidence="4">jys28</strain>
    </source>
</reference>
<sequence>MADAARRKGPPPWRAVRSRICIPSAGGPGTTRPCPGRPHGRGPRRSVQRTCPDILVRHRTPPGCGLRRARTTAVRPGTQLARMPGTALLTHRTVRRGLLRRVLLYILISQLLLVFMALVVYLGRHAGT</sequence>